<dbReference type="EMBL" id="CP012109">
    <property type="protein sequence ID" value="AKQ64645.1"/>
    <property type="molecule type" value="Genomic_DNA"/>
</dbReference>
<dbReference type="Pfam" id="PF12697">
    <property type="entry name" value="Abhydrolase_6"/>
    <property type="match status" value="1"/>
</dbReference>
<dbReference type="PANTHER" id="PTHR43798">
    <property type="entry name" value="MONOACYLGLYCEROL LIPASE"/>
    <property type="match status" value="1"/>
</dbReference>
<evidence type="ECO:0000313" key="2">
    <source>
        <dbReference type="EMBL" id="AKQ64645.1"/>
    </source>
</evidence>
<keyword evidence="3" id="KW-1185">Reference proteome</keyword>
<dbReference type="KEGG" id="mym:A176_001557"/>
<dbReference type="PANTHER" id="PTHR43798:SF33">
    <property type="entry name" value="HYDROLASE, PUTATIVE (AFU_ORTHOLOGUE AFUA_2G14860)-RELATED"/>
    <property type="match status" value="1"/>
</dbReference>
<keyword evidence="2" id="KW-0560">Oxidoreductase</keyword>
<dbReference type="Proteomes" id="UP000009026">
    <property type="component" value="Chromosome"/>
</dbReference>
<dbReference type="InterPro" id="IPR000073">
    <property type="entry name" value="AB_hydrolase_1"/>
</dbReference>
<reference evidence="2 3" key="1">
    <citation type="journal article" date="2016" name="PLoS ONE">
        <title>Complete Genome Sequence and Comparative Genomics of a Novel Myxobacterium Myxococcus hansupus.</title>
        <authorList>
            <person name="Sharma G."/>
            <person name="Narwani T."/>
            <person name="Subramanian S."/>
        </authorList>
    </citation>
    <scope>NUCLEOTIDE SEQUENCE [LARGE SCALE GENOMIC DNA]</scope>
    <source>
        <strain evidence="3">mixupus</strain>
    </source>
</reference>
<accession>A0A0H4WTM5</accession>
<dbReference type="GO" id="GO:0051213">
    <property type="term" value="F:dioxygenase activity"/>
    <property type="evidence" value="ECO:0007669"/>
    <property type="project" value="UniProtKB-KW"/>
</dbReference>
<dbReference type="Gene3D" id="3.40.50.1820">
    <property type="entry name" value="alpha/beta hydrolase"/>
    <property type="match status" value="1"/>
</dbReference>
<proteinExistence type="predicted"/>
<keyword evidence="2" id="KW-0223">Dioxygenase</keyword>
<organism evidence="2 3">
    <name type="scientific">Pseudomyxococcus hansupus</name>
    <dbReference type="NCBI Taxonomy" id="1297742"/>
    <lineage>
        <taxon>Bacteria</taxon>
        <taxon>Pseudomonadati</taxon>
        <taxon>Myxococcota</taxon>
        <taxon>Myxococcia</taxon>
        <taxon>Myxococcales</taxon>
        <taxon>Cystobacterineae</taxon>
        <taxon>Myxococcaceae</taxon>
        <taxon>Pseudomyxococcus</taxon>
    </lineage>
</organism>
<name>A0A0H4WTM5_9BACT</name>
<dbReference type="AlphaFoldDB" id="A0A0H4WTM5"/>
<dbReference type="InterPro" id="IPR029058">
    <property type="entry name" value="AB_hydrolase_fold"/>
</dbReference>
<dbReference type="OrthoDB" id="9785408at2"/>
<feature type="domain" description="AB hydrolase-1" evidence="1">
    <location>
        <begin position="24"/>
        <end position="256"/>
    </location>
</feature>
<dbReference type="InterPro" id="IPR050266">
    <property type="entry name" value="AB_hydrolase_sf"/>
</dbReference>
<dbReference type="PATRIC" id="fig|1297742.4.peg.1572"/>
<dbReference type="SUPFAM" id="SSF53474">
    <property type="entry name" value="alpha/beta-Hydrolases"/>
    <property type="match status" value="1"/>
</dbReference>
<dbReference type="STRING" id="1297742.A176_001557"/>
<dbReference type="GO" id="GO:0016020">
    <property type="term" value="C:membrane"/>
    <property type="evidence" value="ECO:0007669"/>
    <property type="project" value="TreeGrafter"/>
</dbReference>
<dbReference type="Gene3D" id="1.10.210.20">
    <property type="match status" value="1"/>
</dbReference>
<dbReference type="ESTHER" id="9delt-A0A0H4WTM5">
    <property type="family name" value="HOD-cofactorfree-dioxygenase"/>
</dbReference>
<dbReference type="eggNOG" id="COG0596">
    <property type="taxonomic scope" value="Bacteria"/>
</dbReference>
<sequence length="276" mass="30330">MPEVHSRGGARIRFDDMGRGEPALLFIPGWCTTRATFQKLLPRCSAFRRVLSVDLRGHGESEGGDTDFDSTTVLEDLLAVVEASGARHIVPVAMSHAGWWALELRRALGPVRVPRMVMLDWIATEPTPSFLHAVRGLQTERWGEVRDGLLQTWLEGLDDAAIRRFVRDDMGAFGEAMWARAGREIEAAYAREGSPLRALAAFDPMPLTMHLYARPESHDYLAAQVDFGVEHPGFHVLKLPATSHFPALEVPDMVAAGIEALVSAREVPIHAGAVPA</sequence>
<dbReference type="RefSeq" id="WP_002634648.1">
    <property type="nucleotide sequence ID" value="NZ_CP012109.1"/>
</dbReference>
<protein>
    <submittedName>
        <fullName evidence="2">1H-3-hydroxy-4-oxoquinaldine 2,4-dioxygenase</fullName>
    </submittedName>
</protein>
<evidence type="ECO:0000313" key="3">
    <source>
        <dbReference type="Proteomes" id="UP000009026"/>
    </source>
</evidence>
<gene>
    <name evidence="2" type="ORF">A176_001557</name>
</gene>
<evidence type="ECO:0000259" key="1">
    <source>
        <dbReference type="Pfam" id="PF12697"/>
    </source>
</evidence>